<evidence type="ECO:0000256" key="1">
    <source>
        <dbReference type="SAM" id="MobiDB-lite"/>
    </source>
</evidence>
<dbReference type="AlphaFoldDB" id="A0ABD2N0H5"/>
<organism evidence="2 3">
    <name type="scientific">Cryptolaemus montrouzieri</name>
    <dbReference type="NCBI Taxonomy" id="559131"/>
    <lineage>
        <taxon>Eukaryota</taxon>
        <taxon>Metazoa</taxon>
        <taxon>Ecdysozoa</taxon>
        <taxon>Arthropoda</taxon>
        <taxon>Hexapoda</taxon>
        <taxon>Insecta</taxon>
        <taxon>Pterygota</taxon>
        <taxon>Neoptera</taxon>
        <taxon>Endopterygota</taxon>
        <taxon>Coleoptera</taxon>
        <taxon>Polyphaga</taxon>
        <taxon>Cucujiformia</taxon>
        <taxon>Coccinelloidea</taxon>
        <taxon>Coccinellidae</taxon>
        <taxon>Scymninae</taxon>
        <taxon>Scymnini</taxon>
        <taxon>Cryptolaemus</taxon>
    </lineage>
</organism>
<feature type="compositionally biased region" description="Acidic residues" evidence="1">
    <location>
        <begin position="154"/>
        <end position="163"/>
    </location>
</feature>
<gene>
    <name evidence="2" type="ORF">HHI36_022638</name>
</gene>
<protein>
    <submittedName>
        <fullName evidence="2">Uncharacterized protein</fullName>
    </submittedName>
</protein>
<proteinExistence type="predicted"/>
<feature type="region of interest" description="Disordered" evidence="1">
    <location>
        <begin position="150"/>
        <end position="181"/>
    </location>
</feature>
<dbReference type="EMBL" id="JABFTP020000042">
    <property type="protein sequence ID" value="KAL3272154.1"/>
    <property type="molecule type" value="Genomic_DNA"/>
</dbReference>
<accession>A0ABD2N0H5</accession>
<feature type="region of interest" description="Disordered" evidence="1">
    <location>
        <begin position="115"/>
        <end position="136"/>
    </location>
</feature>
<feature type="compositionally biased region" description="Acidic residues" evidence="1">
    <location>
        <begin position="171"/>
        <end position="181"/>
    </location>
</feature>
<keyword evidence="3" id="KW-1185">Reference proteome</keyword>
<name>A0ABD2N0H5_9CUCU</name>
<comment type="caution">
    <text evidence="2">The sequence shown here is derived from an EMBL/GenBank/DDBJ whole genome shotgun (WGS) entry which is preliminary data.</text>
</comment>
<evidence type="ECO:0000313" key="3">
    <source>
        <dbReference type="Proteomes" id="UP001516400"/>
    </source>
</evidence>
<reference evidence="2 3" key="1">
    <citation type="journal article" date="2021" name="BMC Biol.">
        <title>Horizontally acquired antibacterial genes associated with adaptive radiation of ladybird beetles.</title>
        <authorList>
            <person name="Li H.S."/>
            <person name="Tang X.F."/>
            <person name="Huang Y.H."/>
            <person name="Xu Z.Y."/>
            <person name="Chen M.L."/>
            <person name="Du X.Y."/>
            <person name="Qiu B.Y."/>
            <person name="Chen P.T."/>
            <person name="Zhang W."/>
            <person name="Slipinski A."/>
            <person name="Escalona H.E."/>
            <person name="Waterhouse R.M."/>
            <person name="Zwick A."/>
            <person name="Pang H."/>
        </authorList>
    </citation>
    <scope>NUCLEOTIDE SEQUENCE [LARGE SCALE GENOMIC DNA]</scope>
    <source>
        <strain evidence="2">SYSU2018</strain>
    </source>
</reference>
<dbReference type="Proteomes" id="UP001516400">
    <property type="component" value="Unassembled WGS sequence"/>
</dbReference>
<sequence length="181" mass="21038">MDLSHEEIEEPSKYNEDDKTFVHQLIDEEGKNWDRNLFHETFNKSHPSETGYESETKQLEDSDGVGESRSFKKEFISEDRNIRNQKTKCESDEDLKIDISYEEIIPKIKVESSIDEDVTNSPQVIDREGKSCESSEDCKIDIQYDEIITKSEVESSESSEDEYTTIKSEVDDGEFLDDVKR</sequence>
<feature type="compositionally biased region" description="Basic and acidic residues" evidence="1">
    <location>
        <begin position="125"/>
        <end position="136"/>
    </location>
</feature>
<evidence type="ECO:0000313" key="2">
    <source>
        <dbReference type="EMBL" id="KAL3272154.1"/>
    </source>
</evidence>
<feature type="region of interest" description="Disordered" evidence="1">
    <location>
        <begin position="42"/>
        <end position="68"/>
    </location>
</feature>